<evidence type="ECO:0000256" key="8">
    <source>
        <dbReference type="SAM" id="Phobius"/>
    </source>
</evidence>
<dbReference type="EMBL" id="BOQE01000001">
    <property type="protein sequence ID" value="GIM48122.1"/>
    <property type="molecule type" value="Genomic_DNA"/>
</dbReference>
<dbReference type="InterPro" id="IPR011606">
    <property type="entry name" value="Brnchd-chn_aa_trnsp_permease"/>
</dbReference>
<dbReference type="RefSeq" id="WP_282201031.1">
    <property type="nucleotide sequence ID" value="NZ_BOQE01000001.1"/>
</dbReference>
<dbReference type="Pfam" id="PF03591">
    <property type="entry name" value="AzlC"/>
    <property type="match status" value="1"/>
</dbReference>
<name>A0AAV4LJU8_9BACL</name>
<keyword evidence="4" id="KW-1003">Cell membrane</keyword>
<evidence type="ECO:0008006" key="11">
    <source>
        <dbReference type="Google" id="ProtNLM"/>
    </source>
</evidence>
<comment type="similarity">
    <text evidence="2">Belongs to the AzlC family.</text>
</comment>
<evidence type="ECO:0000256" key="4">
    <source>
        <dbReference type="ARBA" id="ARBA00022475"/>
    </source>
</evidence>
<comment type="subcellular location">
    <subcellularLocation>
        <location evidence="1">Cell membrane</location>
        <topology evidence="1">Multi-pass membrane protein</topology>
    </subcellularLocation>
</comment>
<evidence type="ECO:0000256" key="1">
    <source>
        <dbReference type="ARBA" id="ARBA00004651"/>
    </source>
</evidence>
<feature type="transmembrane region" description="Helical" evidence="8">
    <location>
        <begin position="31"/>
        <end position="49"/>
    </location>
</feature>
<evidence type="ECO:0000313" key="10">
    <source>
        <dbReference type="Proteomes" id="UP001057291"/>
    </source>
</evidence>
<organism evidence="9 10">
    <name type="scientific">Collibacillus ludicampi</name>
    <dbReference type="NCBI Taxonomy" id="2771369"/>
    <lineage>
        <taxon>Bacteria</taxon>
        <taxon>Bacillati</taxon>
        <taxon>Bacillota</taxon>
        <taxon>Bacilli</taxon>
        <taxon>Bacillales</taxon>
        <taxon>Alicyclobacillaceae</taxon>
        <taxon>Collibacillus</taxon>
    </lineage>
</organism>
<evidence type="ECO:0000313" key="9">
    <source>
        <dbReference type="EMBL" id="GIM48122.1"/>
    </source>
</evidence>
<gene>
    <name evidence="9" type="ORF">DNHGIG_36710</name>
</gene>
<keyword evidence="5 8" id="KW-0812">Transmembrane</keyword>
<evidence type="ECO:0000256" key="3">
    <source>
        <dbReference type="ARBA" id="ARBA00022448"/>
    </source>
</evidence>
<feature type="transmembrane region" description="Helical" evidence="8">
    <location>
        <begin position="200"/>
        <end position="219"/>
    </location>
</feature>
<dbReference type="GO" id="GO:0005886">
    <property type="term" value="C:plasma membrane"/>
    <property type="evidence" value="ECO:0007669"/>
    <property type="project" value="UniProtKB-SubCell"/>
</dbReference>
<keyword evidence="7 8" id="KW-0472">Membrane</keyword>
<dbReference type="Proteomes" id="UP001057291">
    <property type="component" value="Unassembled WGS sequence"/>
</dbReference>
<evidence type="ECO:0000256" key="2">
    <source>
        <dbReference type="ARBA" id="ARBA00010735"/>
    </source>
</evidence>
<evidence type="ECO:0000256" key="6">
    <source>
        <dbReference type="ARBA" id="ARBA00022989"/>
    </source>
</evidence>
<protein>
    <recommendedName>
        <fullName evidence="11">Branched-chain amino acid ABC transporter permease</fullName>
    </recommendedName>
</protein>
<feature type="transmembrane region" description="Helical" evidence="8">
    <location>
        <begin position="176"/>
        <end position="193"/>
    </location>
</feature>
<keyword evidence="3" id="KW-0813">Transport</keyword>
<dbReference type="PANTHER" id="PTHR34979:SF1">
    <property type="entry name" value="INNER MEMBRANE PROTEIN YGAZ"/>
    <property type="match status" value="1"/>
</dbReference>
<dbReference type="AlphaFoldDB" id="A0AAV4LJU8"/>
<feature type="transmembrane region" description="Helical" evidence="8">
    <location>
        <begin position="225"/>
        <end position="246"/>
    </location>
</feature>
<comment type="caution">
    <text evidence="9">The sequence shown here is derived from an EMBL/GenBank/DDBJ whole genome shotgun (WGS) entry which is preliminary data.</text>
</comment>
<evidence type="ECO:0000256" key="7">
    <source>
        <dbReference type="ARBA" id="ARBA00023136"/>
    </source>
</evidence>
<dbReference type="GO" id="GO:1903785">
    <property type="term" value="P:L-valine transmembrane transport"/>
    <property type="evidence" value="ECO:0007669"/>
    <property type="project" value="TreeGrafter"/>
</dbReference>
<dbReference type="PANTHER" id="PTHR34979">
    <property type="entry name" value="INNER MEMBRANE PROTEIN YGAZ"/>
    <property type="match status" value="1"/>
</dbReference>
<reference evidence="9" key="1">
    <citation type="journal article" date="2023" name="Int. J. Syst. Evol. Microbiol.">
        <title>Collibacillus ludicampi gen. nov., sp. nov., a new soil bacterium of the family Alicyclobacillaceae.</title>
        <authorList>
            <person name="Jojima T."/>
            <person name="Ioku Y."/>
            <person name="Fukuta Y."/>
            <person name="Shirasaka N."/>
            <person name="Matsumura Y."/>
            <person name="Mori M."/>
        </authorList>
    </citation>
    <scope>NUCLEOTIDE SEQUENCE</scope>
    <source>
        <strain evidence="9">TP075</strain>
    </source>
</reference>
<keyword evidence="10" id="KW-1185">Reference proteome</keyword>
<evidence type="ECO:0000256" key="5">
    <source>
        <dbReference type="ARBA" id="ARBA00022692"/>
    </source>
</evidence>
<feature type="transmembrane region" description="Helical" evidence="8">
    <location>
        <begin position="145"/>
        <end position="170"/>
    </location>
</feature>
<sequence>MQAETKETIDLQGRNIRFYHRQQFFQGVKTGMPIAVGYIPIAITFGLVAKSAGVPTYATMMMSFLIYAGASQFVGVQLLSLGATPWEILLTTFILNLRHFLMTASISQRIYKGTSKNWMALLAFGITDETFTVASLQKEQRLHPVFLLGLNLTAFSAWNLGTWTGLFVAAGLPESIQSSMGIALYAMFIGLLIPSLRKSLPIFVVTLCAMTMQTILHWVPLFSGISGGWEIIISTIISAIIGSLLFPKGVDES</sequence>
<keyword evidence="6 8" id="KW-1133">Transmembrane helix</keyword>
<proteinExistence type="inferred from homology"/>
<accession>A0AAV4LJU8</accession>